<dbReference type="InterPro" id="IPR007278">
    <property type="entry name" value="DUF397"/>
</dbReference>
<evidence type="ECO:0000313" key="2">
    <source>
        <dbReference type="EMBL" id="SNR23734.1"/>
    </source>
</evidence>
<dbReference type="OrthoDB" id="4330022at2"/>
<protein>
    <recommendedName>
        <fullName evidence="1">DUF397 domain-containing protein</fullName>
    </recommendedName>
</protein>
<dbReference type="Pfam" id="PF04149">
    <property type="entry name" value="DUF397"/>
    <property type="match status" value="1"/>
</dbReference>
<proteinExistence type="predicted"/>
<evidence type="ECO:0000259" key="1">
    <source>
        <dbReference type="Pfam" id="PF04149"/>
    </source>
</evidence>
<organism evidence="2 3">
    <name type="scientific">Actinomadura mexicana</name>
    <dbReference type="NCBI Taxonomy" id="134959"/>
    <lineage>
        <taxon>Bacteria</taxon>
        <taxon>Bacillati</taxon>
        <taxon>Actinomycetota</taxon>
        <taxon>Actinomycetes</taxon>
        <taxon>Streptosporangiales</taxon>
        <taxon>Thermomonosporaceae</taxon>
        <taxon>Actinomadura</taxon>
    </lineage>
</organism>
<dbReference type="Proteomes" id="UP000198420">
    <property type="component" value="Unassembled WGS sequence"/>
</dbReference>
<sequence length="66" mass="7123">MTHLQRELTLAVWRKSSRSGSGDQCVEMAALSSDLRAVRDSKDPSGPALVLTPAAWRGLLDGIKES</sequence>
<reference evidence="3" key="1">
    <citation type="submission" date="2017-06" db="EMBL/GenBank/DDBJ databases">
        <authorList>
            <person name="Varghese N."/>
            <person name="Submissions S."/>
        </authorList>
    </citation>
    <scope>NUCLEOTIDE SEQUENCE [LARGE SCALE GENOMIC DNA]</scope>
    <source>
        <strain evidence="3">DSM 44485</strain>
    </source>
</reference>
<dbReference type="RefSeq" id="WP_089309643.1">
    <property type="nucleotide sequence ID" value="NZ_FZNP01000001.1"/>
</dbReference>
<dbReference type="EMBL" id="FZNP01000001">
    <property type="protein sequence ID" value="SNR23734.1"/>
    <property type="molecule type" value="Genomic_DNA"/>
</dbReference>
<keyword evidence="3" id="KW-1185">Reference proteome</keyword>
<evidence type="ECO:0000313" key="3">
    <source>
        <dbReference type="Proteomes" id="UP000198420"/>
    </source>
</evidence>
<gene>
    <name evidence="2" type="ORF">SAMN06265355_101205</name>
</gene>
<name>A0A238UP40_9ACTN</name>
<accession>A0A238UP40</accession>
<dbReference type="AlphaFoldDB" id="A0A238UP40"/>
<feature type="domain" description="DUF397" evidence="1">
    <location>
        <begin position="11"/>
        <end position="64"/>
    </location>
</feature>